<evidence type="ECO:0000259" key="1">
    <source>
        <dbReference type="Pfam" id="PF07486"/>
    </source>
</evidence>
<proteinExistence type="predicted"/>
<dbReference type="Proteomes" id="UP001451571">
    <property type="component" value="Chromosome"/>
</dbReference>
<keyword evidence="3" id="KW-1185">Reference proteome</keyword>
<gene>
    <name evidence="2" type="ORF">V6984_13785</name>
</gene>
<dbReference type="Pfam" id="PF07486">
    <property type="entry name" value="Hydrolase_2"/>
    <property type="match status" value="1"/>
</dbReference>
<dbReference type="RefSeq" id="WP_342756196.1">
    <property type="nucleotide sequence ID" value="NZ_CP146256.1"/>
</dbReference>
<keyword evidence="2" id="KW-0378">Hydrolase</keyword>
<dbReference type="InterPro" id="IPR042047">
    <property type="entry name" value="SleB_dom1"/>
</dbReference>
<accession>A0ABZ3EQU6</accession>
<name>A0ABZ3EQU6_9FIRM</name>
<organism evidence="2 3">
    <name type="scientific">Kineothrix sedimenti</name>
    <dbReference type="NCBI Taxonomy" id="3123317"/>
    <lineage>
        <taxon>Bacteria</taxon>
        <taxon>Bacillati</taxon>
        <taxon>Bacillota</taxon>
        <taxon>Clostridia</taxon>
        <taxon>Lachnospirales</taxon>
        <taxon>Lachnospiraceae</taxon>
        <taxon>Kineothrix</taxon>
    </lineage>
</organism>
<dbReference type="EMBL" id="CP146256">
    <property type="protein sequence ID" value="XAH72581.1"/>
    <property type="molecule type" value="Genomic_DNA"/>
</dbReference>
<dbReference type="GO" id="GO:0016787">
    <property type="term" value="F:hydrolase activity"/>
    <property type="evidence" value="ECO:0007669"/>
    <property type="project" value="UniProtKB-KW"/>
</dbReference>
<feature type="domain" description="Cell wall hydrolase SleB" evidence="1">
    <location>
        <begin position="100"/>
        <end position="207"/>
    </location>
</feature>
<reference evidence="2 3" key="1">
    <citation type="submission" date="2024-02" db="EMBL/GenBank/DDBJ databases">
        <title>Bacterial strain from lacustrine sediment.</title>
        <authorList>
            <person name="Petit C."/>
            <person name="Fadhlaoui K."/>
        </authorList>
    </citation>
    <scope>NUCLEOTIDE SEQUENCE [LARGE SCALE GENOMIC DNA]</scope>
    <source>
        <strain evidence="2 3">IPX-CK</strain>
    </source>
</reference>
<sequence>MKTYKKNMTILLLCNVILAVTWFNVKELQINRIAATPAFQIRFMEDQARLDAATFIRLVTRASSGQRVVDYNVIEKKAKYTLAKEDYEVLLRIVEAEAGGEDITGKMLVAGVVMNRVESNKFPDTVKEVVFQRENGVAQFSPISDGRYEKVSVSEETKEAVDKVLYGEDITKGALYFASRKYADPEKMKWFDNSLTLLFSYGGHEFFS</sequence>
<evidence type="ECO:0000313" key="2">
    <source>
        <dbReference type="EMBL" id="XAH72581.1"/>
    </source>
</evidence>
<evidence type="ECO:0000313" key="3">
    <source>
        <dbReference type="Proteomes" id="UP001451571"/>
    </source>
</evidence>
<dbReference type="InterPro" id="IPR011105">
    <property type="entry name" value="Cell_wall_hydrolase_SleB"/>
</dbReference>
<dbReference type="Gene3D" id="1.10.10.2520">
    <property type="entry name" value="Cell wall hydrolase SleB, domain 1"/>
    <property type="match status" value="1"/>
</dbReference>
<protein>
    <submittedName>
        <fullName evidence="2">Cell wall hydrolase</fullName>
    </submittedName>
</protein>